<organism evidence="2 3">
    <name type="scientific">Metschnikowia aff. pulcherrima</name>
    <dbReference type="NCBI Taxonomy" id="2163413"/>
    <lineage>
        <taxon>Eukaryota</taxon>
        <taxon>Fungi</taxon>
        <taxon>Dikarya</taxon>
        <taxon>Ascomycota</taxon>
        <taxon>Saccharomycotina</taxon>
        <taxon>Pichiomycetes</taxon>
        <taxon>Metschnikowiaceae</taxon>
        <taxon>Metschnikowia</taxon>
    </lineage>
</organism>
<feature type="compositionally biased region" description="Basic and acidic residues" evidence="1">
    <location>
        <begin position="9"/>
        <end position="26"/>
    </location>
</feature>
<reference evidence="3" key="1">
    <citation type="submission" date="2019-03" db="EMBL/GenBank/DDBJ databases">
        <title>Snf2 controls pulcherriminic acid biosynthesis and connects pigmentation and antifungal activity of the yeast Metschnikowia pulcherrima.</title>
        <authorList>
            <person name="Gore-Lloyd D."/>
            <person name="Sumann I."/>
            <person name="Brachmann A.O."/>
            <person name="Schneeberger K."/>
            <person name="Ortiz-Merino R.A."/>
            <person name="Moreno-Beltran M."/>
            <person name="Schlaefli M."/>
            <person name="Kirner P."/>
            <person name="Santos Kron A."/>
            <person name="Wolfe K.H."/>
            <person name="Piel J."/>
            <person name="Ahrens C.H."/>
            <person name="Henk D."/>
            <person name="Freimoser F.M."/>
        </authorList>
    </citation>
    <scope>NUCLEOTIDE SEQUENCE [LARGE SCALE GENOMIC DNA]</scope>
    <source>
        <strain evidence="3">APC 1.2</strain>
    </source>
</reference>
<feature type="compositionally biased region" description="Basic and acidic residues" evidence="1">
    <location>
        <begin position="62"/>
        <end position="76"/>
    </location>
</feature>
<sequence>MDFNSLMSKGKETLGGKDGKGQADLQKGAEEAYKTFNATEGTYQEKATAAFSEYQKNQAATEPDKKKDETADEKKD</sequence>
<proteinExistence type="predicted"/>
<evidence type="ECO:0000313" key="3">
    <source>
        <dbReference type="Proteomes" id="UP000292447"/>
    </source>
</evidence>
<dbReference type="EMBL" id="CP034458">
    <property type="protein sequence ID" value="QBM88097.1"/>
    <property type="molecule type" value="Genomic_DNA"/>
</dbReference>
<gene>
    <name evidence="2" type="ORF">METSCH_C00600</name>
</gene>
<feature type="region of interest" description="Disordered" evidence="1">
    <location>
        <begin position="1"/>
        <end position="26"/>
    </location>
</feature>
<accession>A0A4P6XL63</accession>
<name>A0A4P6XL63_9ASCO</name>
<dbReference type="STRING" id="2163413.A0A4P6XL63"/>
<feature type="region of interest" description="Disordered" evidence="1">
    <location>
        <begin position="53"/>
        <end position="76"/>
    </location>
</feature>
<evidence type="ECO:0000256" key="1">
    <source>
        <dbReference type="SAM" id="MobiDB-lite"/>
    </source>
</evidence>
<protein>
    <submittedName>
        <fullName evidence="2">Uncharacterized protein</fullName>
    </submittedName>
</protein>
<keyword evidence="3" id="KW-1185">Reference proteome</keyword>
<dbReference type="Proteomes" id="UP000292447">
    <property type="component" value="Chromosome III"/>
</dbReference>
<dbReference type="AlphaFoldDB" id="A0A4P6XL63"/>
<evidence type="ECO:0000313" key="2">
    <source>
        <dbReference type="EMBL" id="QBM88097.1"/>
    </source>
</evidence>